<evidence type="ECO:0000313" key="10">
    <source>
        <dbReference type="Proteomes" id="UP000007254"/>
    </source>
</evidence>
<dbReference type="PANTHER" id="PTHR30616:SF3">
    <property type="entry name" value="PURINE NUCLEOSIDE PHOSPHORYLASE"/>
    <property type="match status" value="1"/>
</dbReference>
<evidence type="ECO:0000256" key="7">
    <source>
        <dbReference type="ARBA" id="ARBA00048968"/>
    </source>
</evidence>
<dbReference type="Proteomes" id="UP000007254">
    <property type="component" value="Chromosome"/>
</dbReference>
<protein>
    <submittedName>
        <fullName evidence="9">Multi-copper polyphenol oxidoreductase, laccase</fullName>
    </submittedName>
</protein>
<dbReference type="Pfam" id="PF02578">
    <property type="entry name" value="Cu-oxidase_4"/>
    <property type="match status" value="1"/>
</dbReference>
<dbReference type="CDD" id="cd16833">
    <property type="entry name" value="YfiH"/>
    <property type="match status" value="1"/>
</dbReference>
<evidence type="ECO:0000313" key="9">
    <source>
        <dbReference type="EMBL" id="AEJ61319.1"/>
    </source>
</evidence>
<evidence type="ECO:0000256" key="3">
    <source>
        <dbReference type="ARBA" id="ARBA00022679"/>
    </source>
</evidence>
<dbReference type="AlphaFoldDB" id="G0GDH2"/>
<dbReference type="HOGENOM" id="CLU_065784_0_2_12"/>
<dbReference type="STRING" id="869211.Spith_1047"/>
<comment type="similarity">
    <text evidence="2">Belongs to the purine nucleoside phosphorylase YfiH/LACC1 family.</text>
</comment>
<keyword evidence="10" id="KW-1185">Reference proteome</keyword>
<dbReference type="KEGG" id="stq:Spith_1047"/>
<dbReference type="InterPro" id="IPR003730">
    <property type="entry name" value="Cu_polyphenol_OxRdtase"/>
</dbReference>
<dbReference type="SUPFAM" id="SSF64438">
    <property type="entry name" value="CNF1/YfiH-like putative cysteine hydrolases"/>
    <property type="match status" value="1"/>
</dbReference>
<keyword evidence="4" id="KW-0479">Metal-binding</keyword>
<dbReference type="InterPro" id="IPR038371">
    <property type="entry name" value="Cu_polyphenol_OxRdtase_sf"/>
</dbReference>
<dbReference type="GO" id="GO:0017061">
    <property type="term" value="F:S-methyl-5-thioadenosine phosphorylase activity"/>
    <property type="evidence" value="ECO:0007669"/>
    <property type="project" value="UniProtKB-EC"/>
</dbReference>
<comment type="catalytic activity">
    <reaction evidence="8">
        <text>S-methyl-5'-thioadenosine + phosphate = 5-(methylsulfanyl)-alpha-D-ribose 1-phosphate + adenine</text>
        <dbReference type="Rhea" id="RHEA:11852"/>
        <dbReference type="ChEBI" id="CHEBI:16708"/>
        <dbReference type="ChEBI" id="CHEBI:17509"/>
        <dbReference type="ChEBI" id="CHEBI:43474"/>
        <dbReference type="ChEBI" id="CHEBI:58533"/>
        <dbReference type="EC" id="2.4.2.28"/>
    </reaction>
    <physiologicalReaction direction="left-to-right" evidence="8">
        <dbReference type="Rhea" id="RHEA:11853"/>
    </physiologicalReaction>
</comment>
<dbReference type="Gene3D" id="3.60.140.10">
    <property type="entry name" value="CNF1/YfiH-like putative cysteine hydrolases"/>
    <property type="match status" value="1"/>
</dbReference>
<name>G0GDH2_WINT7</name>
<proteinExistence type="inferred from homology"/>
<evidence type="ECO:0000256" key="4">
    <source>
        <dbReference type="ARBA" id="ARBA00022723"/>
    </source>
</evidence>
<keyword evidence="3" id="KW-0808">Transferase</keyword>
<keyword evidence="5" id="KW-0862">Zinc</keyword>
<evidence type="ECO:0000256" key="1">
    <source>
        <dbReference type="ARBA" id="ARBA00000553"/>
    </source>
</evidence>
<comment type="catalytic activity">
    <reaction evidence="1">
        <text>inosine + phosphate = alpha-D-ribose 1-phosphate + hypoxanthine</text>
        <dbReference type="Rhea" id="RHEA:27646"/>
        <dbReference type="ChEBI" id="CHEBI:17368"/>
        <dbReference type="ChEBI" id="CHEBI:17596"/>
        <dbReference type="ChEBI" id="CHEBI:43474"/>
        <dbReference type="ChEBI" id="CHEBI:57720"/>
        <dbReference type="EC" id="2.4.2.1"/>
    </reaction>
    <physiologicalReaction direction="left-to-right" evidence="1">
        <dbReference type="Rhea" id="RHEA:27647"/>
    </physiologicalReaction>
</comment>
<evidence type="ECO:0000256" key="2">
    <source>
        <dbReference type="ARBA" id="ARBA00007353"/>
    </source>
</evidence>
<sequence>MRLVVKTGERVMWVWVEDGAGEPVGGVRAAISLAAAGDMGTGIEGTPAREVWCREVGVGKVRCVRQVHGRRVVDAGEAGVEADGLVAQEVVCGVTVADCVPVWAWRMDGGVWGVAHSGWRGTGIAGELVRRLGGEGVVAVVGPSIRACCYRVDEERARWFERAWGEGAVVWREEGPYLDLAAVNRRLCREAGARVFVVDACTACDTRFGSFRREGTHFTHMLAIIGKIAHL</sequence>
<comment type="catalytic activity">
    <reaction evidence="7">
        <text>adenosine + phosphate = alpha-D-ribose 1-phosphate + adenine</text>
        <dbReference type="Rhea" id="RHEA:27642"/>
        <dbReference type="ChEBI" id="CHEBI:16335"/>
        <dbReference type="ChEBI" id="CHEBI:16708"/>
        <dbReference type="ChEBI" id="CHEBI:43474"/>
        <dbReference type="ChEBI" id="CHEBI:57720"/>
        <dbReference type="EC" id="2.4.2.1"/>
    </reaction>
    <physiologicalReaction direction="left-to-right" evidence="7">
        <dbReference type="Rhea" id="RHEA:27643"/>
    </physiologicalReaction>
</comment>
<dbReference type="PANTHER" id="PTHR30616">
    <property type="entry name" value="UNCHARACTERIZED PROTEIN YFIH"/>
    <property type="match status" value="1"/>
</dbReference>
<dbReference type="EMBL" id="CP002903">
    <property type="protein sequence ID" value="AEJ61319.1"/>
    <property type="molecule type" value="Genomic_DNA"/>
</dbReference>
<comment type="catalytic activity">
    <reaction evidence="6">
        <text>adenosine + H2O + H(+) = inosine + NH4(+)</text>
        <dbReference type="Rhea" id="RHEA:24408"/>
        <dbReference type="ChEBI" id="CHEBI:15377"/>
        <dbReference type="ChEBI" id="CHEBI:15378"/>
        <dbReference type="ChEBI" id="CHEBI:16335"/>
        <dbReference type="ChEBI" id="CHEBI:17596"/>
        <dbReference type="ChEBI" id="CHEBI:28938"/>
        <dbReference type="EC" id="3.5.4.4"/>
    </reaction>
    <physiologicalReaction direction="left-to-right" evidence="6">
        <dbReference type="Rhea" id="RHEA:24409"/>
    </physiologicalReaction>
</comment>
<evidence type="ECO:0000256" key="6">
    <source>
        <dbReference type="ARBA" id="ARBA00047989"/>
    </source>
</evidence>
<dbReference type="InterPro" id="IPR011324">
    <property type="entry name" value="Cytotoxic_necrot_fac-like_cat"/>
</dbReference>
<organism evidence="9 10">
    <name type="scientific">Winmispira thermophila (strain ATCC 700085 / DSM 6578 / Z-1203)</name>
    <name type="common">Spirochaeta thermophila</name>
    <dbReference type="NCBI Taxonomy" id="869211"/>
    <lineage>
        <taxon>Bacteria</taxon>
        <taxon>Pseudomonadati</taxon>
        <taxon>Spirochaetota</taxon>
        <taxon>Spirochaetia</taxon>
        <taxon>Winmispirales</taxon>
        <taxon>Winmispiraceae</taxon>
        <taxon>Winmispira</taxon>
    </lineage>
</organism>
<dbReference type="GO" id="GO:0005507">
    <property type="term" value="F:copper ion binding"/>
    <property type="evidence" value="ECO:0007669"/>
    <property type="project" value="TreeGrafter"/>
</dbReference>
<evidence type="ECO:0000256" key="5">
    <source>
        <dbReference type="ARBA" id="ARBA00022833"/>
    </source>
</evidence>
<accession>G0GDH2</accession>
<dbReference type="OrthoDB" id="4279at2"/>
<evidence type="ECO:0000256" key="8">
    <source>
        <dbReference type="ARBA" id="ARBA00049893"/>
    </source>
</evidence>
<gene>
    <name evidence="9" type="ordered locus">Spith_1047</name>
</gene>
<reference evidence="9 10" key="1">
    <citation type="submission" date="2011-06" db="EMBL/GenBank/DDBJ databases">
        <title>The complete genome of Spirochaeta thermophila DSM 6578.</title>
        <authorList>
            <consortium name="US DOE Joint Genome Institute (JGI-PGF)"/>
            <person name="Lucas S."/>
            <person name="Lapidus A."/>
            <person name="Bruce D."/>
            <person name="Goodwin L."/>
            <person name="Pitluck S."/>
            <person name="Peters L."/>
            <person name="Kyrpides N."/>
            <person name="Mavromatis K."/>
            <person name="Ivanova N."/>
            <person name="Mikailova N."/>
            <person name="Pagani I."/>
            <person name="Chertkov O."/>
            <person name="Detter J.C."/>
            <person name="Tapia R."/>
            <person name="Han C."/>
            <person name="Land M."/>
            <person name="Hauser L."/>
            <person name="Markowitz V."/>
            <person name="Cheng J.-F."/>
            <person name="Hugenholtz P."/>
            <person name="Woyke T."/>
            <person name="Wu D."/>
            <person name="Spring S."/>
            <person name="Merkhoffer B."/>
            <person name="Schneider S."/>
            <person name="Klenk H.-P."/>
            <person name="Eisen J.A."/>
        </authorList>
    </citation>
    <scope>NUCLEOTIDE SEQUENCE [LARGE SCALE GENOMIC DNA]</scope>
    <source>
        <strain evidence="10">ATCC 700085 / DSM 6578 / Z-1203</strain>
    </source>
</reference>